<name>A0A386HPI9_9BACT</name>
<dbReference type="InterPro" id="IPR036249">
    <property type="entry name" value="Thioredoxin-like_sf"/>
</dbReference>
<protein>
    <submittedName>
        <fullName evidence="3">TlpA family protein disulfide reductase</fullName>
    </submittedName>
</protein>
<dbReference type="EMBL" id="CP032489">
    <property type="protein sequence ID" value="AYD47569.1"/>
    <property type="molecule type" value="Genomic_DNA"/>
</dbReference>
<dbReference type="KEGG" id="ark:D6B99_08105"/>
<dbReference type="PANTHER" id="PTHR42852:SF17">
    <property type="entry name" value="THIOREDOXIN-LIKE PROTEIN HI_1115"/>
    <property type="match status" value="1"/>
</dbReference>
<sequence>MKSFFCSIFSLLLLLGCANNHYTNRKNIVFQPVEPAANILYSFNDFWNYWSDTVRLSERFIALDTNNIIITKEKFLTKLLSGKYLPLRLQANNNDSPYYKLYKLDTSINKDIPSTIVDLTMVYNHLFQMQGQVLPDFHFVDLNGEIYDAETCKGKIVVLNFWFIHCASCLQEMPQLNKLVLKYKDRKDIVFVSLALDNAAQLKSFLSKNKFNYAVVPDMSKYMYDIIQINTFPTHIILDRNSRVVYTPEDYQELFLELKKQITLDKEISRY</sequence>
<dbReference type="Gene3D" id="3.40.30.10">
    <property type="entry name" value="Glutaredoxin"/>
    <property type="match status" value="1"/>
</dbReference>
<dbReference type="PROSITE" id="PS51352">
    <property type="entry name" value="THIOREDOXIN_2"/>
    <property type="match status" value="1"/>
</dbReference>
<evidence type="ECO:0000313" key="4">
    <source>
        <dbReference type="Proteomes" id="UP000266118"/>
    </source>
</evidence>
<dbReference type="SUPFAM" id="SSF52833">
    <property type="entry name" value="Thioredoxin-like"/>
    <property type="match status" value="1"/>
</dbReference>
<dbReference type="PROSITE" id="PS51257">
    <property type="entry name" value="PROKAR_LIPOPROTEIN"/>
    <property type="match status" value="1"/>
</dbReference>
<feature type="chain" id="PRO_5017297572" evidence="1">
    <location>
        <begin position="23"/>
        <end position="271"/>
    </location>
</feature>
<keyword evidence="1" id="KW-0732">Signal</keyword>
<dbReference type="InterPro" id="IPR050553">
    <property type="entry name" value="Thioredoxin_ResA/DsbE_sf"/>
</dbReference>
<proteinExistence type="predicted"/>
<reference evidence="3 4" key="1">
    <citation type="submission" date="2018-09" db="EMBL/GenBank/DDBJ databases">
        <title>Arachidicoccus sp. nov., a bacterium isolated from soil.</title>
        <authorList>
            <person name="Weon H.-Y."/>
            <person name="Kwon S.-W."/>
            <person name="Lee S.A."/>
        </authorList>
    </citation>
    <scope>NUCLEOTIDE SEQUENCE [LARGE SCALE GENOMIC DNA]</scope>
    <source>
        <strain evidence="3 4">KIS59-12</strain>
    </source>
</reference>
<organism evidence="3 4">
    <name type="scientific">Arachidicoccus soli</name>
    <dbReference type="NCBI Taxonomy" id="2341117"/>
    <lineage>
        <taxon>Bacteria</taxon>
        <taxon>Pseudomonadati</taxon>
        <taxon>Bacteroidota</taxon>
        <taxon>Chitinophagia</taxon>
        <taxon>Chitinophagales</taxon>
        <taxon>Chitinophagaceae</taxon>
        <taxon>Arachidicoccus</taxon>
    </lineage>
</organism>
<evidence type="ECO:0000256" key="1">
    <source>
        <dbReference type="SAM" id="SignalP"/>
    </source>
</evidence>
<dbReference type="InterPro" id="IPR013766">
    <property type="entry name" value="Thioredoxin_domain"/>
</dbReference>
<dbReference type="GO" id="GO:0016491">
    <property type="term" value="F:oxidoreductase activity"/>
    <property type="evidence" value="ECO:0007669"/>
    <property type="project" value="InterPro"/>
</dbReference>
<dbReference type="GO" id="GO:0016209">
    <property type="term" value="F:antioxidant activity"/>
    <property type="evidence" value="ECO:0007669"/>
    <property type="project" value="InterPro"/>
</dbReference>
<feature type="domain" description="Thioredoxin" evidence="2">
    <location>
        <begin position="128"/>
        <end position="260"/>
    </location>
</feature>
<dbReference type="AlphaFoldDB" id="A0A386HPI9"/>
<feature type="signal peptide" evidence="1">
    <location>
        <begin position="1"/>
        <end position="22"/>
    </location>
</feature>
<dbReference type="InterPro" id="IPR000866">
    <property type="entry name" value="AhpC/TSA"/>
</dbReference>
<accession>A0A386HPI9</accession>
<evidence type="ECO:0000259" key="2">
    <source>
        <dbReference type="PROSITE" id="PS51352"/>
    </source>
</evidence>
<evidence type="ECO:0000313" key="3">
    <source>
        <dbReference type="EMBL" id="AYD47569.1"/>
    </source>
</evidence>
<gene>
    <name evidence="3" type="ORF">D6B99_08105</name>
</gene>
<dbReference type="PANTHER" id="PTHR42852">
    <property type="entry name" value="THIOL:DISULFIDE INTERCHANGE PROTEIN DSBE"/>
    <property type="match status" value="1"/>
</dbReference>
<dbReference type="RefSeq" id="WP_119986832.1">
    <property type="nucleotide sequence ID" value="NZ_CP032489.1"/>
</dbReference>
<dbReference type="CDD" id="cd02966">
    <property type="entry name" value="TlpA_like_family"/>
    <property type="match status" value="1"/>
</dbReference>
<dbReference type="Pfam" id="PF00578">
    <property type="entry name" value="AhpC-TSA"/>
    <property type="match status" value="1"/>
</dbReference>
<dbReference type="OrthoDB" id="9815205at2"/>
<dbReference type="Proteomes" id="UP000266118">
    <property type="component" value="Chromosome"/>
</dbReference>
<keyword evidence="4" id="KW-1185">Reference proteome</keyword>